<name>A0A2N9YH66_9GAMM</name>
<dbReference type="EMBL" id="CP018889">
    <property type="protein sequence ID" value="AUI69735.1"/>
    <property type="molecule type" value="Genomic_DNA"/>
</dbReference>
<evidence type="ECO:0008006" key="5">
    <source>
        <dbReference type="Google" id="ProtNLM"/>
    </source>
</evidence>
<dbReference type="AlphaFoldDB" id="A0A2N9YH66"/>
<feature type="signal peptide" evidence="2">
    <location>
        <begin position="1"/>
        <end position="18"/>
    </location>
</feature>
<reference evidence="4" key="1">
    <citation type="submission" date="2016-12" db="EMBL/GenBank/DDBJ databases">
        <title>Complete Genome Sequence of Beggiatoa leptomitiformis D-401.</title>
        <authorList>
            <person name="Fomenkov A."/>
            <person name="Vincze T."/>
            <person name="Grabovich M."/>
            <person name="Anton B.P."/>
            <person name="Dubinina G."/>
            <person name="Orlova M."/>
            <person name="Belousova E."/>
            <person name="Roberts R.J."/>
        </authorList>
    </citation>
    <scope>NUCLEOTIDE SEQUENCE [LARGE SCALE GENOMIC DNA]</scope>
    <source>
        <strain evidence="4">D-401</strain>
    </source>
</reference>
<feature type="chain" id="PRO_5014815678" description="Lipoprotein" evidence="2">
    <location>
        <begin position="19"/>
        <end position="170"/>
    </location>
</feature>
<evidence type="ECO:0000313" key="4">
    <source>
        <dbReference type="Proteomes" id="UP000234271"/>
    </source>
</evidence>
<feature type="coiled-coil region" evidence="1">
    <location>
        <begin position="44"/>
        <end position="165"/>
    </location>
</feature>
<dbReference type="OrthoDB" id="8457228at2"/>
<dbReference type="RefSeq" id="WP_062152435.1">
    <property type="nucleotide sequence ID" value="NZ_CP012373.2"/>
</dbReference>
<keyword evidence="1" id="KW-0175">Coiled coil</keyword>
<evidence type="ECO:0000256" key="1">
    <source>
        <dbReference type="SAM" id="Coils"/>
    </source>
</evidence>
<keyword evidence="2" id="KW-0732">Signal</keyword>
<sequence>MQKVYGILVLSLFVNACAVSDDPAQGGFFGGVYGITSGGYDRRVDEREQNLAALKNLKNQNETEQQALTIEKTTTIERLSALREQSQQLSTAVSQLTRQINSTQAKTTALQQKKQALAKQAQQLQGSLKKLQQASAAQQVTNSTLQTYENEEKRLRQEIAQLKDDLYLLK</sequence>
<evidence type="ECO:0000256" key="2">
    <source>
        <dbReference type="SAM" id="SignalP"/>
    </source>
</evidence>
<evidence type="ECO:0000313" key="3">
    <source>
        <dbReference type="EMBL" id="AUI69735.1"/>
    </source>
</evidence>
<keyword evidence="4" id="KW-1185">Reference proteome</keyword>
<accession>A0A2N9YH66</accession>
<dbReference type="Proteomes" id="UP000234271">
    <property type="component" value="Chromosome"/>
</dbReference>
<proteinExistence type="predicted"/>
<protein>
    <recommendedName>
        <fullName evidence="5">Lipoprotein</fullName>
    </recommendedName>
</protein>
<organism evidence="3 4">
    <name type="scientific">Beggiatoa leptomitoformis</name>
    <dbReference type="NCBI Taxonomy" id="288004"/>
    <lineage>
        <taxon>Bacteria</taxon>
        <taxon>Pseudomonadati</taxon>
        <taxon>Pseudomonadota</taxon>
        <taxon>Gammaproteobacteria</taxon>
        <taxon>Thiotrichales</taxon>
        <taxon>Thiotrichaceae</taxon>
        <taxon>Beggiatoa</taxon>
    </lineage>
</organism>
<gene>
    <name evidence="3" type="ORF">BLE401_14250</name>
</gene>